<keyword evidence="13" id="KW-0131">Cell cycle</keyword>
<dbReference type="PANTHER" id="PTHR11042">
    <property type="entry name" value="EUKARYOTIC TRANSLATION INITIATION FACTOR 2-ALPHA KINASE EIF2-ALPHA KINASE -RELATED"/>
    <property type="match status" value="1"/>
</dbReference>
<evidence type="ECO:0000256" key="18">
    <source>
        <dbReference type="ARBA" id="ARBA00084081"/>
    </source>
</evidence>
<keyword evidence="4" id="KW-0597">Phosphoprotein</keyword>
<dbReference type="Proteomes" id="UP000245119">
    <property type="component" value="Linkage Group LG3"/>
</dbReference>
<comment type="catalytic activity">
    <reaction evidence="16">
        <text>L-seryl-[protein] + ATP = O-phospho-L-seryl-[protein] + ADP + H(+)</text>
        <dbReference type="Rhea" id="RHEA:17989"/>
        <dbReference type="Rhea" id="RHEA-COMP:9863"/>
        <dbReference type="Rhea" id="RHEA-COMP:11604"/>
        <dbReference type="ChEBI" id="CHEBI:15378"/>
        <dbReference type="ChEBI" id="CHEBI:29999"/>
        <dbReference type="ChEBI" id="CHEBI:30616"/>
        <dbReference type="ChEBI" id="CHEBI:83421"/>
        <dbReference type="ChEBI" id="CHEBI:456216"/>
        <dbReference type="EC" id="2.7.11.1"/>
    </reaction>
</comment>
<evidence type="ECO:0000256" key="15">
    <source>
        <dbReference type="ARBA" id="ARBA00047899"/>
    </source>
</evidence>
<dbReference type="GO" id="GO:0051321">
    <property type="term" value="P:meiotic cell cycle"/>
    <property type="evidence" value="ECO:0007669"/>
    <property type="project" value="TreeGrafter"/>
</dbReference>
<feature type="region of interest" description="Disordered" evidence="20">
    <location>
        <begin position="407"/>
        <end position="543"/>
    </location>
</feature>
<comment type="caution">
    <text evidence="22">The sequence shown here is derived from an EMBL/GenBank/DDBJ whole genome shotgun (WGS) entry which is preliminary data.</text>
</comment>
<evidence type="ECO:0000256" key="7">
    <source>
        <dbReference type="ARBA" id="ARBA00022741"/>
    </source>
</evidence>
<evidence type="ECO:0000256" key="8">
    <source>
        <dbReference type="ARBA" id="ARBA00022777"/>
    </source>
</evidence>
<feature type="compositionally biased region" description="Basic and acidic residues" evidence="20">
    <location>
        <begin position="494"/>
        <end position="504"/>
    </location>
</feature>
<comment type="similarity">
    <text evidence="14">Belongs to the protein kinase superfamily. Ser/Thr protein kinase family. GCN2 subfamily.</text>
</comment>
<dbReference type="GO" id="GO:0004674">
    <property type="term" value="F:protein serine/threonine kinase activity"/>
    <property type="evidence" value="ECO:0007669"/>
    <property type="project" value="UniProtKB-KW"/>
</dbReference>
<dbReference type="EC" id="2.7.11.1" evidence="2"/>
<dbReference type="Gene3D" id="3.30.200.20">
    <property type="entry name" value="Phosphorylase Kinase, domain 1"/>
    <property type="match status" value="1"/>
</dbReference>
<keyword evidence="12" id="KW-0472">Membrane</keyword>
<evidence type="ECO:0000256" key="4">
    <source>
        <dbReference type="ARBA" id="ARBA00022553"/>
    </source>
</evidence>
<evidence type="ECO:0000256" key="1">
    <source>
        <dbReference type="ARBA" id="ARBA00004395"/>
    </source>
</evidence>
<dbReference type="OMA" id="PCTPPKD"/>
<dbReference type="SUPFAM" id="SSF56112">
    <property type="entry name" value="Protein kinase-like (PK-like)"/>
    <property type="match status" value="1"/>
</dbReference>
<evidence type="ECO:0000256" key="9">
    <source>
        <dbReference type="ARBA" id="ARBA00022840"/>
    </source>
</evidence>
<keyword evidence="10" id="KW-0460">Magnesium</keyword>
<evidence type="ECO:0000256" key="20">
    <source>
        <dbReference type="SAM" id="MobiDB-lite"/>
    </source>
</evidence>
<feature type="compositionally biased region" description="Pro residues" evidence="20">
    <location>
        <begin position="58"/>
        <end position="67"/>
    </location>
</feature>
<feature type="domain" description="Protein kinase" evidence="21">
    <location>
        <begin position="112"/>
        <end position="371"/>
    </location>
</feature>
<dbReference type="InterPro" id="IPR000719">
    <property type="entry name" value="Prot_kinase_dom"/>
</dbReference>
<dbReference type="InterPro" id="IPR050339">
    <property type="entry name" value="CC_SR_Kinase"/>
</dbReference>
<keyword evidence="9 19" id="KW-0067">ATP-binding</keyword>
<keyword evidence="7 19" id="KW-0547">Nucleotide-binding</keyword>
<dbReference type="OrthoDB" id="5337378at2759"/>
<evidence type="ECO:0000256" key="19">
    <source>
        <dbReference type="PROSITE-ProRule" id="PRU10141"/>
    </source>
</evidence>
<organism evidence="22 23">
    <name type="scientific">Pomacea canaliculata</name>
    <name type="common">Golden apple snail</name>
    <dbReference type="NCBI Taxonomy" id="400727"/>
    <lineage>
        <taxon>Eukaryota</taxon>
        <taxon>Metazoa</taxon>
        <taxon>Spiralia</taxon>
        <taxon>Lophotrochozoa</taxon>
        <taxon>Mollusca</taxon>
        <taxon>Gastropoda</taxon>
        <taxon>Caenogastropoda</taxon>
        <taxon>Architaenioglossa</taxon>
        <taxon>Ampullarioidea</taxon>
        <taxon>Ampullariidae</taxon>
        <taxon>Pomacea</taxon>
    </lineage>
</organism>
<evidence type="ECO:0000256" key="12">
    <source>
        <dbReference type="ARBA" id="ARBA00023136"/>
    </source>
</evidence>
<keyword evidence="8" id="KW-0418">Kinase</keyword>
<dbReference type="PROSITE" id="PS50011">
    <property type="entry name" value="PROTEIN_KINASE_DOM"/>
    <property type="match status" value="1"/>
</dbReference>
<dbReference type="GO" id="GO:0005524">
    <property type="term" value="F:ATP binding"/>
    <property type="evidence" value="ECO:0007669"/>
    <property type="project" value="UniProtKB-UniRule"/>
</dbReference>
<evidence type="ECO:0000259" key="21">
    <source>
        <dbReference type="PROSITE" id="PS50011"/>
    </source>
</evidence>
<evidence type="ECO:0000256" key="5">
    <source>
        <dbReference type="ARBA" id="ARBA00022679"/>
    </source>
</evidence>
<keyword evidence="23" id="KW-1185">Reference proteome</keyword>
<evidence type="ECO:0000256" key="11">
    <source>
        <dbReference type="ARBA" id="ARBA00023034"/>
    </source>
</evidence>
<proteinExistence type="inferred from homology"/>
<evidence type="ECO:0000256" key="10">
    <source>
        <dbReference type="ARBA" id="ARBA00022842"/>
    </source>
</evidence>
<dbReference type="FunFam" id="1.10.510.10:FF:000315">
    <property type="entry name" value="membrane-associated tyrosine- and threonine-specific cdc2-inhibitory kinase"/>
    <property type="match status" value="1"/>
</dbReference>
<evidence type="ECO:0000313" key="22">
    <source>
        <dbReference type="EMBL" id="PVD33256.1"/>
    </source>
</evidence>
<dbReference type="SMART" id="SM00220">
    <property type="entry name" value="S_TKc"/>
    <property type="match status" value="1"/>
</dbReference>
<dbReference type="InterPro" id="IPR008271">
    <property type="entry name" value="Ser/Thr_kinase_AS"/>
</dbReference>
<dbReference type="GO" id="GO:0005634">
    <property type="term" value="C:nucleus"/>
    <property type="evidence" value="ECO:0007669"/>
    <property type="project" value="TreeGrafter"/>
</dbReference>
<dbReference type="GO" id="GO:0000139">
    <property type="term" value="C:Golgi membrane"/>
    <property type="evidence" value="ECO:0007669"/>
    <property type="project" value="UniProtKB-SubCell"/>
</dbReference>
<dbReference type="FunFam" id="3.30.200.20:FF:000280">
    <property type="entry name" value="membrane-associated tyrosine- and threonine-specific cdc2-inhibitory kinase"/>
    <property type="match status" value="1"/>
</dbReference>
<dbReference type="GO" id="GO:0110031">
    <property type="term" value="P:negative regulation of G2/MI transition of meiotic cell cycle"/>
    <property type="evidence" value="ECO:0007669"/>
    <property type="project" value="TreeGrafter"/>
</dbReference>
<dbReference type="EMBL" id="PZQS01000003">
    <property type="protein sequence ID" value="PVD33256.1"/>
    <property type="molecule type" value="Genomic_DNA"/>
</dbReference>
<dbReference type="PROSITE" id="PS00107">
    <property type="entry name" value="PROTEIN_KINASE_ATP"/>
    <property type="match status" value="1"/>
</dbReference>
<reference evidence="22 23" key="1">
    <citation type="submission" date="2018-04" db="EMBL/GenBank/DDBJ databases">
        <title>The genome of golden apple snail Pomacea canaliculata provides insight into stress tolerance and invasive adaptation.</title>
        <authorList>
            <person name="Liu C."/>
            <person name="Liu B."/>
            <person name="Ren Y."/>
            <person name="Zhang Y."/>
            <person name="Wang H."/>
            <person name="Li S."/>
            <person name="Jiang F."/>
            <person name="Yin L."/>
            <person name="Zhang G."/>
            <person name="Qian W."/>
            <person name="Fan W."/>
        </authorList>
    </citation>
    <scope>NUCLEOTIDE SEQUENCE [LARGE SCALE GENOMIC DNA]</scope>
    <source>
        <strain evidence="22">SZHN2017</strain>
        <tissue evidence="22">Muscle</tissue>
    </source>
</reference>
<evidence type="ECO:0000313" key="23">
    <source>
        <dbReference type="Proteomes" id="UP000245119"/>
    </source>
</evidence>
<evidence type="ECO:0000256" key="16">
    <source>
        <dbReference type="ARBA" id="ARBA00048679"/>
    </source>
</evidence>
<feature type="region of interest" description="Disordered" evidence="20">
    <location>
        <begin position="47"/>
        <end position="70"/>
    </location>
</feature>
<dbReference type="Pfam" id="PF00069">
    <property type="entry name" value="Pkinase"/>
    <property type="match status" value="1"/>
</dbReference>
<keyword evidence="6" id="KW-0479">Metal-binding</keyword>
<dbReference type="Gene3D" id="1.10.510.10">
    <property type="entry name" value="Transferase(Phosphotransferase) domain 1"/>
    <property type="match status" value="1"/>
</dbReference>
<evidence type="ECO:0000256" key="3">
    <source>
        <dbReference type="ARBA" id="ARBA00022527"/>
    </source>
</evidence>
<evidence type="ECO:0000256" key="6">
    <source>
        <dbReference type="ARBA" id="ARBA00022723"/>
    </source>
</evidence>
<evidence type="ECO:0000256" key="2">
    <source>
        <dbReference type="ARBA" id="ARBA00012513"/>
    </source>
</evidence>
<comment type="catalytic activity">
    <reaction evidence="15">
        <text>L-threonyl-[protein] + ATP = O-phospho-L-threonyl-[protein] + ADP + H(+)</text>
        <dbReference type="Rhea" id="RHEA:46608"/>
        <dbReference type="Rhea" id="RHEA-COMP:11060"/>
        <dbReference type="Rhea" id="RHEA-COMP:11605"/>
        <dbReference type="ChEBI" id="CHEBI:15378"/>
        <dbReference type="ChEBI" id="CHEBI:30013"/>
        <dbReference type="ChEBI" id="CHEBI:30616"/>
        <dbReference type="ChEBI" id="CHEBI:61977"/>
        <dbReference type="ChEBI" id="CHEBI:456216"/>
        <dbReference type="EC" id="2.7.11.1"/>
    </reaction>
</comment>
<protein>
    <recommendedName>
        <fullName evidence="17">Membrane-associated tyrosine- and threonine-specific cdc2-inhibitory kinase</fullName>
        <ecNumber evidence="2">2.7.11.1</ecNumber>
    </recommendedName>
    <alternativeName>
        <fullName evidence="18">Myt1 kinase</fullName>
    </alternativeName>
</protein>
<dbReference type="InterPro" id="IPR011009">
    <property type="entry name" value="Kinase-like_dom_sf"/>
</dbReference>
<dbReference type="PROSITE" id="PS00108">
    <property type="entry name" value="PROTEIN_KINASE_ST"/>
    <property type="match status" value="1"/>
</dbReference>
<keyword evidence="5" id="KW-0808">Transferase</keyword>
<dbReference type="STRING" id="400727.A0A2T7PIJ5"/>
<gene>
    <name evidence="22" type="ORF">C0Q70_04509</name>
</gene>
<accession>A0A2T7PIJ5</accession>
<keyword evidence="11" id="KW-0333">Golgi apparatus</keyword>
<evidence type="ECO:0000256" key="13">
    <source>
        <dbReference type="ARBA" id="ARBA00023306"/>
    </source>
</evidence>
<evidence type="ECO:0000256" key="14">
    <source>
        <dbReference type="ARBA" id="ARBA00037982"/>
    </source>
</evidence>
<sequence length="543" mass="60889">MDESSEGCINRITSQLGPEAATVNFASPRPTPQFYHDKETFSTKKAKFANQNGTPHECAPPRPPVKSAPPVSRIFARRPLTGARAVSFREEESMLSPHYNSKSKVPYFEQVFDILGKIGEGSFGEVYKVRSKEDGQLYAVKKSREKFRGESDRKRKLQEVDKFEKLPPHDNLVHFYGAWEEQMVLFMQIELCTMSLAYFTQVNHDVPEQVIWGFLVDLLMGVKHLHDHSLVHMDIKPENIFISDHVCKLGDFGLVLDLSKDVTSEAVEGDPKYLAPEILMGKVGRHVDIFSLGITMLELASDLDIPKGGEGWHILRQGELPLKFLEARSPKLKYIIGKMLVPDYSTRPTVDQLLAMSSLKKYTKKRLHEYVLRSMMASTPPPQNKLAPYHSEYDSSDLNSSLGAIVGIDSSTSDDDSHSDVSLSNNSVGVPLEQSSPDSDSILMPPPTPRRAFTAPLLRHRPYAISPFSSSPVSTRKKRRPDFSSVDCESTSPVKEDSSFESERSLTPPPVPRTLFPMDVDEEKTGIEPKNLMQMFDAASDED</sequence>
<name>A0A2T7PIJ5_POMCA</name>
<dbReference type="PANTHER" id="PTHR11042:SF183">
    <property type="entry name" value="MEMBRANE-ASSOCIATED TYROSINE- AND THREONINE-SPECIFIC CDC2-INHIBITORY KINASE"/>
    <property type="match status" value="1"/>
</dbReference>
<dbReference type="GO" id="GO:0046872">
    <property type="term" value="F:metal ion binding"/>
    <property type="evidence" value="ECO:0007669"/>
    <property type="project" value="UniProtKB-KW"/>
</dbReference>
<dbReference type="AlphaFoldDB" id="A0A2T7PIJ5"/>
<comment type="subcellular location">
    <subcellularLocation>
        <location evidence="1">Golgi apparatus membrane</location>
        <topology evidence="1">Peripheral membrane protein</topology>
    </subcellularLocation>
</comment>
<dbReference type="InterPro" id="IPR017441">
    <property type="entry name" value="Protein_kinase_ATP_BS"/>
</dbReference>
<keyword evidence="3" id="KW-0723">Serine/threonine-protein kinase</keyword>
<feature type="binding site" evidence="19">
    <location>
        <position position="142"/>
    </location>
    <ligand>
        <name>ATP</name>
        <dbReference type="ChEBI" id="CHEBI:30616"/>
    </ligand>
</feature>
<evidence type="ECO:0000256" key="17">
    <source>
        <dbReference type="ARBA" id="ARBA00074601"/>
    </source>
</evidence>